<sequence length="54" mass="5846">MGKALLVAVLELAARHGIPAVLDAVNRCQGEVTEEKVRSLVDLVRDPDAYDKEA</sequence>
<accession>A0A0H3A6Y4</accession>
<dbReference type="RefSeq" id="WP_011792033.1">
    <property type="nucleotide sequence ID" value="NC_008751.1"/>
</dbReference>
<name>A0A0H3A6Y4_NITV4</name>
<evidence type="ECO:0000313" key="1">
    <source>
        <dbReference type="EMBL" id="ABM28090.1"/>
    </source>
</evidence>
<evidence type="ECO:0000313" key="2">
    <source>
        <dbReference type="Proteomes" id="UP000009173"/>
    </source>
</evidence>
<reference evidence="2" key="1">
    <citation type="journal article" date="2009" name="Environ. Microbiol.">
        <title>Contribution of mobile genetic elements to Desulfovibrio vulgaris genome plasticity.</title>
        <authorList>
            <person name="Walker C.B."/>
            <person name="Stolyar S."/>
            <person name="Chivian D."/>
            <person name="Pinel N."/>
            <person name="Gabster J.A."/>
            <person name="Dehal P.S."/>
            <person name="He Z."/>
            <person name="Yang Z.K."/>
            <person name="Yen H.C."/>
            <person name="Zhou J."/>
            <person name="Wall J.D."/>
            <person name="Hazen T.C."/>
            <person name="Arkin A.P."/>
            <person name="Stahl D.A."/>
        </authorList>
    </citation>
    <scope>NUCLEOTIDE SEQUENCE [LARGE SCALE GENOMIC DNA]</scope>
    <source>
        <strain evidence="2">DP4</strain>
    </source>
</reference>
<dbReference type="EMBL" id="CP000527">
    <property type="protein sequence ID" value="ABM28090.1"/>
    <property type="molecule type" value="Genomic_DNA"/>
</dbReference>
<gene>
    <name evidence="1" type="ordered locus">Dvul_1070</name>
</gene>
<dbReference type="Proteomes" id="UP000009173">
    <property type="component" value="Chromosome"/>
</dbReference>
<dbReference type="KEGG" id="dvl:Dvul_1070"/>
<protein>
    <submittedName>
        <fullName evidence="1">Uncharacterized protein</fullName>
    </submittedName>
</protein>
<proteinExistence type="predicted"/>
<organism evidence="1 2">
    <name type="scientific">Nitratidesulfovibrio vulgaris (strain DP4)</name>
    <name type="common">Desulfovibrio vulgaris</name>
    <dbReference type="NCBI Taxonomy" id="391774"/>
    <lineage>
        <taxon>Bacteria</taxon>
        <taxon>Pseudomonadati</taxon>
        <taxon>Thermodesulfobacteriota</taxon>
        <taxon>Desulfovibrionia</taxon>
        <taxon>Desulfovibrionales</taxon>
        <taxon>Desulfovibrionaceae</taxon>
        <taxon>Nitratidesulfovibrio</taxon>
    </lineage>
</organism>
<dbReference type="AlphaFoldDB" id="A0A0H3A6Y4"/>
<dbReference type="HOGENOM" id="CLU_3167326_0_0_7"/>